<evidence type="ECO:0000313" key="1">
    <source>
        <dbReference type="EMBL" id="KAI4310698.1"/>
    </source>
</evidence>
<protein>
    <submittedName>
        <fullName evidence="1">Uncharacterized protein</fullName>
    </submittedName>
</protein>
<dbReference type="EMBL" id="CM042890">
    <property type="protein sequence ID" value="KAI4310698.1"/>
    <property type="molecule type" value="Genomic_DNA"/>
</dbReference>
<reference evidence="2" key="1">
    <citation type="journal article" date="2023" name="Front. Plant Sci.">
        <title>Chromosomal-level genome assembly of Melastoma candidum provides insights into trichome evolution.</title>
        <authorList>
            <person name="Zhong Y."/>
            <person name="Wu W."/>
            <person name="Sun C."/>
            <person name="Zou P."/>
            <person name="Liu Y."/>
            <person name="Dai S."/>
            <person name="Zhou R."/>
        </authorList>
    </citation>
    <scope>NUCLEOTIDE SEQUENCE [LARGE SCALE GENOMIC DNA]</scope>
</reference>
<organism evidence="1 2">
    <name type="scientific">Melastoma candidum</name>
    <dbReference type="NCBI Taxonomy" id="119954"/>
    <lineage>
        <taxon>Eukaryota</taxon>
        <taxon>Viridiplantae</taxon>
        <taxon>Streptophyta</taxon>
        <taxon>Embryophyta</taxon>
        <taxon>Tracheophyta</taxon>
        <taxon>Spermatophyta</taxon>
        <taxon>Magnoliopsida</taxon>
        <taxon>eudicotyledons</taxon>
        <taxon>Gunneridae</taxon>
        <taxon>Pentapetalae</taxon>
        <taxon>rosids</taxon>
        <taxon>malvids</taxon>
        <taxon>Myrtales</taxon>
        <taxon>Melastomataceae</taxon>
        <taxon>Melastomatoideae</taxon>
        <taxon>Melastomateae</taxon>
        <taxon>Melastoma</taxon>
    </lineage>
</organism>
<keyword evidence="2" id="KW-1185">Reference proteome</keyword>
<evidence type="ECO:0000313" key="2">
    <source>
        <dbReference type="Proteomes" id="UP001057402"/>
    </source>
</evidence>
<gene>
    <name evidence="1" type="ORF">MLD38_035654</name>
</gene>
<comment type="caution">
    <text evidence="1">The sequence shown here is derived from an EMBL/GenBank/DDBJ whole genome shotgun (WGS) entry which is preliminary data.</text>
</comment>
<sequence>MRDITIHPPWEPSVLAGTLGPAPGSDTTCNSPDPLPQDIVRFGPCSHGFVLGDRRIGPKIRPVRRGLHSLYKHCFVLLSNRCGISQFRCPYRCHMGVEHFPHIMYIWKGIWRF</sequence>
<proteinExistence type="predicted"/>
<name>A0ACB9LHZ2_9MYRT</name>
<accession>A0ACB9LHZ2</accession>
<dbReference type="Proteomes" id="UP001057402">
    <property type="component" value="Chromosome 11"/>
</dbReference>